<evidence type="ECO:0000313" key="3">
    <source>
        <dbReference type="EMBL" id="KAK0176856.1"/>
    </source>
</evidence>
<reference evidence="3" key="2">
    <citation type="submission" date="2023-03" db="EMBL/GenBank/DDBJ databases">
        <authorList>
            <person name="Inwood S.N."/>
            <person name="Skelly J.G."/>
            <person name="Guhlin J."/>
            <person name="Harrop T.W.R."/>
            <person name="Goldson S.G."/>
            <person name="Dearden P.K."/>
        </authorList>
    </citation>
    <scope>NUCLEOTIDE SEQUENCE</scope>
    <source>
        <strain evidence="3">Irish</strain>
        <tissue evidence="3">Whole body</tissue>
    </source>
</reference>
<evidence type="ECO:0008006" key="5">
    <source>
        <dbReference type="Google" id="ProtNLM"/>
    </source>
</evidence>
<dbReference type="PANTHER" id="PTHR34153:SF2">
    <property type="entry name" value="SI:CH211-262H13.3-RELATED"/>
    <property type="match status" value="1"/>
</dbReference>
<keyword evidence="1" id="KW-0175">Coiled coil</keyword>
<feature type="region of interest" description="Disordered" evidence="2">
    <location>
        <begin position="1"/>
        <end position="34"/>
    </location>
</feature>
<evidence type="ECO:0000256" key="2">
    <source>
        <dbReference type="SAM" id="MobiDB-lite"/>
    </source>
</evidence>
<organism evidence="3 4">
    <name type="scientific">Microctonus aethiopoides</name>
    <dbReference type="NCBI Taxonomy" id="144406"/>
    <lineage>
        <taxon>Eukaryota</taxon>
        <taxon>Metazoa</taxon>
        <taxon>Ecdysozoa</taxon>
        <taxon>Arthropoda</taxon>
        <taxon>Hexapoda</taxon>
        <taxon>Insecta</taxon>
        <taxon>Pterygota</taxon>
        <taxon>Neoptera</taxon>
        <taxon>Endopterygota</taxon>
        <taxon>Hymenoptera</taxon>
        <taxon>Apocrita</taxon>
        <taxon>Ichneumonoidea</taxon>
        <taxon>Braconidae</taxon>
        <taxon>Euphorinae</taxon>
        <taxon>Microctonus</taxon>
    </lineage>
</organism>
<dbReference type="Proteomes" id="UP001168990">
    <property type="component" value="Unassembled WGS sequence"/>
</dbReference>
<keyword evidence="4" id="KW-1185">Reference proteome</keyword>
<evidence type="ECO:0000256" key="1">
    <source>
        <dbReference type="SAM" id="Coils"/>
    </source>
</evidence>
<reference evidence="3" key="1">
    <citation type="journal article" date="2023" name="bioRxiv">
        <title>Scaffold-level genome assemblies of two parasitoid biocontrol wasps reveal the parthenogenesis mechanism and an associated novel virus.</title>
        <authorList>
            <person name="Inwood S."/>
            <person name="Skelly J."/>
            <person name="Guhlin J."/>
            <person name="Harrop T."/>
            <person name="Goldson S."/>
            <person name="Dearden P."/>
        </authorList>
    </citation>
    <scope>NUCLEOTIDE SEQUENCE</scope>
    <source>
        <strain evidence="3">Irish</strain>
        <tissue evidence="3">Whole body</tissue>
    </source>
</reference>
<sequence>MRANLSTPTHDVPPGCHPPSTSFHSSTTNYPPTSSLTTEYVLPSPIVYARSADVAAQGFENTLSAYYSNTEMNVMSAANVSPDNQQNSNYTELHSVGQSHIRQFEAVVLRSLTKLEEKLNELANKIDQRFNKLEKLLNKLEIDNIMEPPQGFPLSNLEAFRDFEDADEEAHNALQQHLEILGGQSYREALNHYIRASMTNALAEEFSWTGQARGNSAAKISFMTTKMVRIFFRALKNSFKQLKPKKELFIKDLKEVLRSYKQTARNHRIIKQKKSMNKVQEMEVFSDEDN</sequence>
<protein>
    <recommendedName>
        <fullName evidence="5">DUF4806 domain-containing protein</fullName>
    </recommendedName>
</protein>
<feature type="coiled-coil region" evidence="1">
    <location>
        <begin position="112"/>
        <end position="143"/>
    </location>
</feature>
<gene>
    <name evidence="3" type="ORF">PV328_000958</name>
</gene>
<dbReference type="AlphaFoldDB" id="A0AA39FWG2"/>
<dbReference type="PANTHER" id="PTHR34153">
    <property type="entry name" value="SI:CH211-262H13.3-RELATED-RELATED"/>
    <property type="match status" value="1"/>
</dbReference>
<comment type="caution">
    <text evidence="3">The sequence shown here is derived from an EMBL/GenBank/DDBJ whole genome shotgun (WGS) entry which is preliminary data.</text>
</comment>
<feature type="compositionally biased region" description="Low complexity" evidence="2">
    <location>
        <begin position="18"/>
        <end position="28"/>
    </location>
</feature>
<accession>A0AA39FWG2</accession>
<dbReference type="EMBL" id="JAQQBS010000001">
    <property type="protein sequence ID" value="KAK0176856.1"/>
    <property type="molecule type" value="Genomic_DNA"/>
</dbReference>
<name>A0AA39FWG2_9HYME</name>
<proteinExistence type="predicted"/>
<evidence type="ECO:0000313" key="4">
    <source>
        <dbReference type="Proteomes" id="UP001168990"/>
    </source>
</evidence>